<organism evidence="1 2">
    <name type="scientific">Clostridium omnivorum</name>
    <dbReference type="NCBI Taxonomy" id="1604902"/>
    <lineage>
        <taxon>Bacteria</taxon>
        <taxon>Bacillati</taxon>
        <taxon>Bacillota</taxon>
        <taxon>Clostridia</taxon>
        <taxon>Eubacteriales</taxon>
        <taxon>Clostridiaceae</taxon>
        <taxon>Clostridium</taxon>
    </lineage>
</organism>
<protein>
    <submittedName>
        <fullName evidence="1">Uncharacterized protein</fullName>
    </submittedName>
</protein>
<comment type="caution">
    <text evidence="1">The sequence shown here is derived from an EMBL/GenBank/DDBJ whole genome shotgun (WGS) entry which is preliminary data.</text>
</comment>
<sequence>MTTSLVGMLAEAKGGPIDYHGKRVMMSYKIPVTTGQDVLVEILRYDNIFEQGIAISIDKRKGIVEVNSQKTNAPIFWTRTAPRTFSFKCFPSKTTGVLNIWNVWENTEYKDNIDAWIGNAGLYVDQEEDGAIVFHCSNGMQQVDFENLVFRIKLNQYSGKD</sequence>
<dbReference type="Proteomes" id="UP001208567">
    <property type="component" value="Unassembled WGS sequence"/>
</dbReference>
<name>A0ABQ5N8K1_9CLOT</name>
<reference evidence="1 2" key="1">
    <citation type="journal article" date="2024" name="Int. J. Syst. Evol. Microbiol.">
        <title>Clostridium omnivorum sp. nov., isolated from anoxic soil under the treatment of reductive soil disinfestation.</title>
        <authorList>
            <person name="Ueki A."/>
            <person name="Tonouchi A."/>
            <person name="Kaku N."/>
            <person name="Honma S."/>
            <person name="Ueki K."/>
        </authorList>
    </citation>
    <scope>NUCLEOTIDE SEQUENCE [LARGE SCALE GENOMIC DNA]</scope>
    <source>
        <strain evidence="1 2">E14</strain>
    </source>
</reference>
<gene>
    <name evidence="1" type="ORF">bsdE14_29630</name>
</gene>
<keyword evidence="2" id="KW-1185">Reference proteome</keyword>
<proteinExistence type="predicted"/>
<dbReference type="EMBL" id="BRXR01000001">
    <property type="protein sequence ID" value="GLC31553.1"/>
    <property type="molecule type" value="Genomic_DNA"/>
</dbReference>
<evidence type="ECO:0000313" key="2">
    <source>
        <dbReference type="Proteomes" id="UP001208567"/>
    </source>
</evidence>
<evidence type="ECO:0000313" key="1">
    <source>
        <dbReference type="EMBL" id="GLC31553.1"/>
    </source>
</evidence>
<dbReference type="RefSeq" id="WP_264850884.1">
    <property type="nucleotide sequence ID" value="NZ_BRXR01000001.1"/>
</dbReference>
<accession>A0ABQ5N8K1</accession>